<dbReference type="PANTHER" id="PTHR35011">
    <property type="entry name" value="2,3-DIKETO-L-GULONATE TRAP TRANSPORTER SMALL PERMEASE PROTEIN YIAM"/>
    <property type="match status" value="1"/>
</dbReference>
<reference evidence="11" key="2">
    <citation type="submission" date="2020-09" db="EMBL/GenBank/DDBJ databases">
        <authorList>
            <person name="Sun Q."/>
            <person name="Zhou Y."/>
        </authorList>
    </citation>
    <scope>NUCLEOTIDE SEQUENCE</scope>
    <source>
        <strain evidence="11">CGMCC 1.12987</strain>
    </source>
</reference>
<keyword evidence="4" id="KW-0997">Cell inner membrane</keyword>
<proteinExistence type="inferred from homology"/>
<dbReference type="PANTHER" id="PTHR35011:SF2">
    <property type="entry name" value="2,3-DIKETO-L-GULONATE TRAP TRANSPORTER SMALL PERMEASE PROTEIN YIAM"/>
    <property type="match status" value="1"/>
</dbReference>
<reference evidence="11" key="1">
    <citation type="journal article" date="2014" name="Int. J. Syst. Evol. Microbiol.">
        <title>Complete genome sequence of Corynebacterium casei LMG S-19264T (=DSM 44701T), isolated from a smear-ripened cheese.</title>
        <authorList>
            <consortium name="US DOE Joint Genome Institute (JGI-PGF)"/>
            <person name="Walter F."/>
            <person name="Albersmeier A."/>
            <person name="Kalinowski J."/>
            <person name="Ruckert C."/>
        </authorList>
    </citation>
    <scope>NUCLEOTIDE SEQUENCE</scope>
    <source>
        <strain evidence="11">CGMCC 1.12987</strain>
    </source>
</reference>
<keyword evidence="6 9" id="KW-1133">Transmembrane helix</keyword>
<dbReference type="InterPro" id="IPR007387">
    <property type="entry name" value="TRAP_DctQ"/>
</dbReference>
<evidence type="ECO:0000259" key="10">
    <source>
        <dbReference type="Pfam" id="PF04290"/>
    </source>
</evidence>
<protein>
    <submittedName>
        <fullName evidence="11">C4-dicarboxylate ABC transporter permease</fullName>
    </submittedName>
</protein>
<keyword evidence="12" id="KW-1185">Reference proteome</keyword>
<evidence type="ECO:0000313" key="11">
    <source>
        <dbReference type="EMBL" id="GGG19109.1"/>
    </source>
</evidence>
<dbReference type="GO" id="GO:0005886">
    <property type="term" value="C:plasma membrane"/>
    <property type="evidence" value="ECO:0007669"/>
    <property type="project" value="UniProtKB-SubCell"/>
</dbReference>
<evidence type="ECO:0000313" key="12">
    <source>
        <dbReference type="Proteomes" id="UP000644756"/>
    </source>
</evidence>
<feature type="transmembrane region" description="Helical" evidence="9">
    <location>
        <begin position="86"/>
        <end position="104"/>
    </location>
</feature>
<comment type="similarity">
    <text evidence="8">Belongs to the TRAP transporter small permease family.</text>
</comment>
<dbReference type="InterPro" id="IPR055348">
    <property type="entry name" value="DctQ"/>
</dbReference>
<evidence type="ECO:0000256" key="6">
    <source>
        <dbReference type="ARBA" id="ARBA00022989"/>
    </source>
</evidence>
<evidence type="ECO:0000256" key="5">
    <source>
        <dbReference type="ARBA" id="ARBA00022692"/>
    </source>
</evidence>
<evidence type="ECO:0000256" key="1">
    <source>
        <dbReference type="ARBA" id="ARBA00004429"/>
    </source>
</evidence>
<keyword evidence="3" id="KW-1003">Cell membrane</keyword>
<feature type="transmembrane region" description="Helical" evidence="9">
    <location>
        <begin position="12"/>
        <end position="36"/>
    </location>
</feature>
<dbReference type="Pfam" id="PF04290">
    <property type="entry name" value="DctQ"/>
    <property type="match status" value="1"/>
</dbReference>
<evidence type="ECO:0000256" key="4">
    <source>
        <dbReference type="ARBA" id="ARBA00022519"/>
    </source>
</evidence>
<organism evidence="11 12">
    <name type="scientific">Paenibacillus abyssi</name>
    <dbReference type="NCBI Taxonomy" id="1340531"/>
    <lineage>
        <taxon>Bacteria</taxon>
        <taxon>Bacillati</taxon>
        <taxon>Bacillota</taxon>
        <taxon>Bacilli</taxon>
        <taxon>Bacillales</taxon>
        <taxon>Paenibacillaceae</taxon>
        <taxon>Paenibacillus</taxon>
    </lineage>
</organism>
<feature type="transmembrane region" description="Helical" evidence="9">
    <location>
        <begin position="48"/>
        <end position="65"/>
    </location>
</feature>
<comment type="caution">
    <text evidence="11">The sequence shown here is derived from an EMBL/GenBank/DDBJ whole genome shotgun (WGS) entry which is preliminary data.</text>
</comment>
<gene>
    <name evidence="11" type="ORF">GCM10010916_39940</name>
</gene>
<evidence type="ECO:0000256" key="3">
    <source>
        <dbReference type="ARBA" id="ARBA00022475"/>
    </source>
</evidence>
<keyword evidence="5 9" id="KW-0812">Transmembrane</keyword>
<evidence type="ECO:0000256" key="2">
    <source>
        <dbReference type="ARBA" id="ARBA00022448"/>
    </source>
</evidence>
<evidence type="ECO:0000256" key="8">
    <source>
        <dbReference type="ARBA" id="ARBA00038436"/>
    </source>
</evidence>
<comment type="subcellular location">
    <subcellularLocation>
        <location evidence="1">Cell inner membrane</location>
        <topology evidence="1">Multi-pass membrane protein</topology>
    </subcellularLocation>
</comment>
<evidence type="ECO:0000256" key="9">
    <source>
        <dbReference type="SAM" id="Phobius"/>
    </source>
</evidence>
<keyword evidence="2" id="KW-0813">Transport</keyword>
<dbReference type="EMBL" id="BMGR01000015">
    <property type="protein sequence ID" value="GGG19109.1"/>
    <property type="molecule type" value="Genomic_DNA"/>
</dbReference>
<dbReference type="Proteomes" id="UP000644756">
    <property type="component" value="Unassembled WGS sequence"/>
</dbReference>
<keyword evidence="7 9" id="KW-0472">Membrane</keyword>
<dbReference type="GO" id="GO:0015740">
    <property type="term" value="P:C4-dicarboxylate transport"/>
    <property type="evidence" value="ECO:0007669"/>
    <property type="project" value="TreeGrafter"/>
</dbReference>
<dbReference type="GO" id="GO:0022857">
    <property type="term" value="F:transmembrane transporter activity"/>
    <property type="evidence" value="ECO:0007669"/>
    <property type="project" value="TreeGrafter"/>
</dbReference>
<evidence type="ECO:0000256" key="7">
    <source>
        <dbReference type="ARBA" id="ARBA00023136"/>
    </source>
</evidence>
<name>A0A917G2W6_9BACL</name>
<feature type="transmembrane region" description="Helical" evidence="9">
    <location>
        <begin position="124"/>
        <end position="146"/>
    </location>
</feature>
<dbReference type="RefSeq" id="WP_229725491.1">
    <property type="nucleotide sequence ID" value="NZ_BMGR01000015.1"/>
</dbReference>
<dbReference type="AlphaFoldDB" id="A0A917G2W6"/>
<sequence>MVKRLSKFLLTLLNSAMAIILASMAILVFANVVLRYLFDSGITWSEEMSRYLFVFLIFLGAIGALKNNEHLGVDLLIKNLPKQIKRVVYIFTNLLLLFILYLVADGSLTLALLNLDSRSSATGIPLSVNYAVGVFFSVCMGLIILLNSIRAMFDKDAIDELTAGRSAEEAALEEHNQHQSLQGGGHK</sequence>
<feature type="domain" description="Tripartite ATP-independent periplasmic transporters DctQ component" evidence="10">
    <location>
        <begin position="24"/>
        <end position="151"/>
    </location>
</feature>
<accession>A0A917G2W6</accession>